<evidence type="ECO:0000256" key="2">
    <source>
        <dbReference type="ARBA" id="ARBA00023172"/>
    </source>
</evidence>
<evidence type="ECO:0000256" key="3">
    <source>
        <dbReference type="SAM" id="MobiDB-lite"/>
    </source>
</evidence>
<keyword evidence="1" id="KW-0238">DNA-binding</keyword>
<comment type="caution">
    <text evidence="4">The sequence shown here is derived from an EMBL/GenBank/DDBJ whole genome shotgun (WGS) entry which is preliminary data.</text>
</comment>
<keyword evidence="2" id="KW-0233">DNA recombination</keyword>
<dbReference type="PANTHER" id="PTHR33050:SF7">
    <property type="entry name" value="RIBONUCLEASE H"/>
    <property type="match status" value="1"/>
</dbReference>
<dbReference type="STRING" id="5643.A0A060SF72"/>
<feature type="compositionally biased region" description="Basic and acidic residues" evidence="3">
    <location>
        <begin position="859"/>
        <end position="868"/>
    </location>
</feature>
<dbReference type="OrthoDB" id="2794913at2759"/>
<gene>
    <name evidence="4" type="ORF">BN946_scf185007.g84</name>
</gene>
<evidence type="ECO:0000256" key="1">
    <source>
        <dbReference type="ARBA" id="ARBA00023125"/>
    </source>
</evidence>
<dbReference type="InterPro" id="IPR052055">
    <property type="entry name" value="Hepadnavirus_pol/RT"/>
</dbReference>
<dbReference type="InterPro" id="IPR010998">
    <property type="entry name" value="Integrase_recombinase_N"/>
</dbReference>
<feature type="compositionally biased region" description="Polar residues" evidence="3">
    <location>
        <begin position="15"/>
        <end position="30"/>
    </location>
</feature>
<evidence type="ECO:0000313" key="4">
    <source>
        <dbReference type="EMBL" id="CDO73030.1"/>
    </source>
</evidence>
<dbReference type="InterPro" id="IPR011010">
    <property type="entry name" value="DNA_brk_join_enz"/>
</dbReference>
<feature type="region of interest" description="Disordered" evidence="3">
    <location>
        <begin position="236"/>
        <end position="271"/>
    </location>
</feature>
<dbReference type="GO" id="GO:0003677">
    <property type="term" value="F:DNA binding"/>
    <property type="evidence" value="ECO:0007669"/>
    <property type="project" value="UniProtKB-KW"/>
</dbReference>
<sequence>MQQQAPAAVPPVTFVTRQPSPAPSSTQSVHAASGAKSRRKALPPVVRGVPPPSEINRPIAPYAANKLRLQQYVDLWYFTEEGLSRAGGYQAYEGDNSVTLAQASSAIVVTAPTPPSKDARRDEELTWDQVSKARTSFLSYAKGYGWKAEHLEMFSIFFICLDAHPIRNEPKGNETVIQYQAHFRRQWHLTCEQQNTAAFDLATISDDALRTIRAKIIEQHTWATLQSLERARTSILSQPKRRSVSPHGRDAPYKRARASGPHLSFPSRREHTLRSDWREPAYSSTGQGTFFLEGAETTERVVCAICLGLHTPAEVVKCTATKLWNGRPARCNRIGNRIQSDTGVAICINWQRPSSGISSINYHIDPANFPCTWGTFHAFALLCWRLPPGSQGAVRDVAEAYRIIPLHHSQWPGTVVRLGDDQFAVDTCAAFGVGSHAGLYGSLADACTDIMRARGLGPMAKWVDDTVFLRIRREHLVSYNQQRLDWREQIVRHGGARHSGGRLWFGGDELPDGSIDEFVEDMRFPLRDLANASPRSESDTLYSYSLSDTDRISSSLGIPWQPEKDHPFSAEFPFTGFLWNLDGTRSVSIPRAKADKYIAAIDVWLQKPTHDLKEVQQLHGKLWHASLVVQHGRAFLVNLEAMLGIFHDRPFVPRTPPRHTAADLKWWRTTLSLATLSRQLPSPCAVWDPLAYSDASSGVGIAVVIRDHWRAWRLLPGWKSDGRDIGWAEAVGFQFLVHTVLVVSRAQHGCAFKVHGDNRGVVEGWWRGRSRNHPTNEVFKRIAAELEEQQSRVLTRYVQSAANPADGPSRGVYPSTTLLLPPIPVPAELQPFIIDFDAPPTRAEARACSQGRSPTVEPKGTHSSDELRRRHKQNEELDEINFHWRSTYCQAKRPPRATFRDGLQLNPSILRPACAARERLLKWTPSSSRRQRDANGDASQLSPEDIQRITDVSAFAWAESTLGTYGTGLLIFHVFCDLRSIPEGHRAPADELLILAFVASIAGSYAQSAISNYVAGVRAWHILHGLPWNVDKNRYDAALAGAAQLAPPASKRPSRTPLALQEIASMASSFTLADPLDAAVWACLCIGFFSLARLGELTVTTQKSFRADLHPSRASVRQEAHRDGSEVQVIHLPRTKSAVAGEDISFARQDGVVDPWAALDNHFAVNQLAPSVHLFAYRKPSNNAIIPLTRRAFLARVKVAALGIGLPNVYGHSLRIGGTLEYLLRGLSFETVKAIGRWKSEAFTLYLRKHAQVLAPYLQDNQEVLGELSRHTIQLPPVR</sequence>
<dbReference type="OMA" id="HGKLWHA"/>
<dbReference type="SUPFAM" id="SSF47823">
    <property type="entry name" value="lambda integrase-like, N-terminal domain"/>
    <property type="match status" value="1"/>
</dbReference>
<dbReference type="AlphaFoldDB" id="A0A060SF72"/>
<dbReference type="GO" id="GO:0006310">
    <property type="term" value="P:DNA recombination"/>
    <property type="evidence" value="ECO:0007669"/>
    <property type="project" value="UniProtKB-KW"/>
</dbReference>
<keyword evidence="5" id="KW-1185">Reference proteome</keyword>
<dbReference type="SUPFAM" id="SSF56349">
    <property type="entry name" value="DNA breaking-rejoining enzymes"/>
    <property type="match status" value="1"/>
</dbReference>
<dbReference type="GO" id="GO:0015074">
    <property type="term" value="P:DNA integration"/>
    <property type="evidence" value="ECO:0007669"/>
    <property type="project" value="InterPro"/>
</dbReference>
<dbReference type="PANTHER" id="PTHR33050">
    <property type="entry name" value="REVERSE TRANSCRIPTASE DOMAIN-CONTAINING PROTEIN"/>
    <property type="match status" value="1"/>
</dbReference>
<organism evidence="4 5">
    <name type="scientific">Pycnoporus cinnabarinus</name>
    <name type="common">Cinnabar-red polypore</name>
    <name type="synonym">Trametes cinnabarina</name>
    <dbReference type="NCBI Taxonomy" id="5643"/>
    <lineage>
        <taxon>Eukaryota</taxon>
        <taxon>Fungi</taxon>
        <taxon>Dikarya</taxon>
        <taxon>Basidiomycota</taxon>
        <taxon>Agaricomycotina</taxon>
        <taxon>Agaricomycetes</taxon>
        <taxon>Polyporales</taxon>
        <taxon>Polyporaceae</taxon>
        <taxon>Trametes</taxon>
    </lineage>
</organism>
<dbReference type="Gene3D" id="1.10.443.10">
    <property type="entry name" value="Intergrase catalytic core"/>
    <property type="match status" value="1"/>
</dbReference>
<dbReference type="HOGENOM" id="CLU_003292_0_2_1"/>
<dbReference type="Proteomes" id="UP000029665">
    <property type="component" value="Unassembled WGS sequence"/>
</dbReference>
<dbReference type="EMBL" id="CCBP010000119">
    <property type="protein sequence ID" value="CDO73030.1"/>
    <property type="molecule type" value="Genomic_DNA"/>
</dbReference>
<dbReference type="Gene3D" id="1.10.150.130">
    <property type="match status" value="1"/>
</dbReference>
<reference evidence="4" key="1">
    <citation type="submission" date="2014-01" db="EMBL/GenBank/DDBJ databases">
        <title>The genome of the white-rot fungus Pycnoporus cinnabarinus: a basidiomycete model with a versatile arsenal for lignocellulosic biomass breakdown.</title>
        <authorList>
            <person name="Levasseur A."/>
            <person name="Lomascolo A."/>
            <person name="Ruiz-Duenas F.J."/>
            <person name="Uzan E."/>
            <person name="Piumi F."/>
            <person name="Kues U."/>
            <person name="Ram A.F.J."/>
            <person name="Murat C."/>
            <person name="Haon M."/>
            <person name="Benoit I."/>
            <person name="Arfi Y."/>
            <person name="Chevret D."/>
            <person name="Drula E."/>
            <person name="Kwon M.J."/>
            <person name="Gouret P."/>
            <person name="Lesage-Meessen L."/>
            <person name="Lombard V."/>
            <person name="Mariette J."/>
            <person name="Noirot C."/>
            <person name="Park J."/>
            <person name="Patyshakuliyeva A."/>
            <person name="Wieneger R.A.B."/>
            <person name="Wosten H.A.B."/>
            <person name="Martin F."/>
            <person name="Coutinho P.M."/>
            <person name="de Vries R."/>
            <person name="Martinez A.T."/>
            <person name="Klopp C."/>
            <person name="Pontarotti P."/>
            <person name="Henrissat B."/>
            <person name="Record E."/>
        </authorList>
    </citation>
    <scope>NUCLEOTIDE SEQUENCE [LARGE SCALE GENOMIC DNA]</scope>
    <source>
        <strain evidence="4">BRFM137</strain>
    </source>
</reference>
<feature type="region of interest" description="Disordered" evidence="3">
    <location>
        <begin position="843"/>
        <end position="870"/>
    </location>
</feature>
<proteinExistence type="predicted"/>
<feature type="region of interest" description="Disordered" evidence="3">
    <location>
        <begin position="1"/>
        <end position="49"/>
    </location>
</feature>
<evidence type="ECO:0008006" key="6">
    <source>
        <dbReference type="Google" id="ProtNLM"/>
    </source>
</evidence>
<name>A0A060SF72_PYCCI</name>
<accession>A0A060SF72</accession>
<dbReference type="InterPro" id="IPR013762">
    <property type="entry name" value="Integrase-like_cat_sf"/>
</dbReference>
<evidence type="ECO:0000313" key="5">
    <source>
        <dbReference type="Proteomes" id="UP000029665"/>
    </source>
</evidence>
<protein>
    <recommendedName>
        <fullName evidence="6">Tyr recombinase domain-containing protein</fullName>
    </recommendedName>
</protein>